<reference evidence="13" key="1">
    <citation type="submission" date="2020-04" db="EMBL/GenBank/DDBJ databases">
        <title>Analysis of mating type loci in Filobasidium floriforme.</title>
        <authorList>
            <person name="Nowrousian M."/>
        </authorList>
    </citation>
    <scope>NUCLEOTIDE SEQUENCE</scope>
    <source>
        <strain evidence="13">CBS 6242</strain>
    </source>
</reference>
<dbReference type="GO" id="GO:0046654">
    <property type="term" value="P:tetrahydrofolate biosynthetic process"/>
    <property type="evidence" value="ECO:0007669"/>
    <property type="project" value="InterPro"/>
</dbReference>
<dbReference type="PROSITE" id="PS00860">
    <property type="entry name" value="GTP_CYCLOHYDROL_1_2"/>
    <property type="match status" value="1"/>
</dbReference>
<dbReference type="InterPro" id="IPR043134">
    <property type="entry name" value="GTP-CH-I_N"/>
</dbReference>
<feature type="domain" description="GTP cyclohydrolase I" evidence="12">
    <location>
        <begin position="346"/>
        <end position="522"/>
    </location>
</feature>
<dbReference type="GO" id="GO:0046656">
    <property type="term" value="P:folic acid biosynthetic process"/>
    <property type="evidence" value="ECO:0007669"/>
    <property type="project" value="UniProtKB-KW"/>
</dbReference>
<keyword evidence="5" id="KW-0547">Nucleotide-binding</keyword>
<dbReference type="GO" id="GO:0005737">
    <property type="term" value="C:cytoplasm"/>
    <property type="evidence" value="ECO:0007669"/>
    <property type="project" value="TreeGrafter"/>
</dbReference>
<keyword evidence="8" id="KW-0342">GTP-binding</keyword>
<keyword evidence="6" id="KW-0378">Hydrolase</keyword>
<comment type="caution">
    <text evidence="13">The sequence shown here is derived from an EMBL/GenBank/DDBJ whole genome shotgun (WGS) entry which is preliminary data.</text>
</comment>
<evidence type="ECO:0000259" key="12">
    <source>
        <dbReference type="Pfam" id="PF01227"/>
    </source>
</evidence>
<feature type="region of interest" description="Disordered" evidence="11">
    <location>
        <begin position="32"/>
        <end position="162"/>
    </location>
</feature>
<evidence type="ECO:0000256" key="2">
    <source>
        <dbReference type="ARBA" id="ARBA00008085"/>
    </source>
</evidence>
<dbReference type="AlphaFoldDB" id="A0A8K0JKQ8"/>
<dbReference type="Proteomes" id="UP000812966">
    <property type="component" value="Unassembled WGS sequence"/>
</dbReference>
<evidence type="ECO:0000256" key="6">
    <source>
        <dbReference type="ARBA" id="ARBA00022801"/>
    </source>
</evidence>
<dbReference type="Gene3D" id="3.30.1130.10">
    <property type="match status" value="1"/>
</dbReference>
<dbReference type="EMBL" id="JABELV010000087">
    <property type="protein sequence ID" value="KAG7531594.1"/>
    <property type="molecule type" value="Genomic_DNA"/>
</dbReference>
<name>A0A8K0JKQ8_9TREE</name>
<proteinExistence type="inferred from homology"/>
<feature type="compositionally biased region" description="Low complexity" evidence="11">
    <location>
        <begin position="113"/>
        <end position="127"/>
    </location>
</feature>
<feature type="compositionally biased region" description="Polar residues" evidence="11">
    <location>
        <begin position="144"/>
        <end position="160"/>
    </location>
</feature>
<feature type="compositionally biased region" description="Polar residues" evidence="11">
    <location>
        <begin position="218"/>
        <end position="230"/>
    </location>
</feature>
<comment type="pathway">
    <text evidence="1">Cofactor biosynthesis; 7,8-dihydroneopterin triphosphate biosynthesis; 7,8-dihydroneopterin triphosphate from GTP: step 1/1.</text>
</comment>
<keyword evidence="7" id="KW-0289">Folate biosynthesis</keyword>
<dbReference type="Pfam" id="PF01227">
    <property type="entry name" value="GTP_cyclohydroI"/>
    <property type="match status" value="1"/>
</dbReference>
<dbReference type="GO" id="GO:0008270">
    <property type="term" value="F:zinc ion binding"/>
    <property type="evidence" value="ECO:0007669"/>
    <property type="project" value="TreeGrafter"/>
</dbReference>
<feature type="compositionally biased region" description="Basic and acidic residues" evidence="11">
    <location>
        <begin position="82"/>
        <end position="97"/>
    </location>
</feature>
<dbReference type="HAMAP" id="MF_00223">
    <property type="entry name" value="FolE"/>
    <property type="match status" value="1"/>
</dbReference>
<evidence type="ECO:0000256" key="1">
    <source>
        <dbReference type="ARBA" id="ARBA00005080"/>
    </source>
</evidence>
<organism evidence="13 14">
    <name type="scientific">Filobasidium floriforme</name>
    <dbReference type="NCBI Taxonomy" id="5210"/>
    <lineage>
        <taxon>Eukaryota</taxon>
        <taxon>Fungi</taxon>
        <taxon>Dikarya</taxon>
        <taxon>Basidiomycota</taxon>
        <taxon>Agaricomycotina</taxon>
        <taxon>Tremellomycetes</taxon>
        <taxon>Filobasidiales</taxon>
        <taxon>Filobasidiaceae</taxon>
        <taxon>Filobasidium</taxon>
    </lineage>
</organism>
<dbReference type="InterPro" id="IPR043133">
    <property type="entry name" value="GTP-CH-I_C/QueF"/>
</dbReference>
<dbReference type="NCBIfam" id="TIGR00063">
    <property type="entry name" value="folE"/>
    <property type="match status" value="1"/>
</dbReference>
<dbReference type="InterPro" id="IPR020602">
    <property type="entry name" value="GTP_CycHdrlase_I_dom"/>
</dbReference>
<dbReference type="GO" id="GO:0003934">
    <property type="term" value="F:GTP cyclohydrolase I activity"/>
    <property type="evidence" value="ECO:0007669"/>
    <property type="project" value="UniProtKB-EC"/>
</dbReference>
<dbReference type="InterPro" id="IPR018234">
    <property type="entry name" value="GTP_CycHdrlase_I_CS"/>
</dbReference>
<evidence type="ECO:0000256" key="7">
    <source>
        <dbReference type="ARBA" id="ARBA00022909"/>
    </source>
</evidence>
<dbReference type="CDD" id="cd00642">
    <property type="entry name" value="GTP_cyclohydro1"/>
    <property type="match status" value="1"/>
</dbReference>
<sequence>MTSPSSHSSPPPRNIPIPLARAERLDALSASSGVWERGGVSVNSRSPPVSSSHLSSSPRAAMVSPGGQREHSLVGGIASALDKIDLDPRDQSRKKGELQASLDRAAKGERHNSQMSSSRRSSGSAHSSEFKLSRDAAPFRPGSSMISPSLPTANTTSTASFVDVPPSFIGMPSAKDDVQPYELKPRQGLEGYGFRPRSGASTPTTGMAPAHQIPRMTPTVNSSSTTQSAWQGIGFPHTSQRDPVASSSSAGSSDRQPKRTLGSMHEQEVDYLDEMEDNAGDLLGKGTSGFDDVEDRGYGFGQPGQNPMTASEIADSEGLGWPAKLTHQRLHATPDQQAANLLRLSGAVRTVLECIGEDPDREGLEKTPERYAKALLWMTKGYEERLSEICNDAIFKEDHDEMVLVRDIKLFSMCEHHMVPFFGTIHIAYVPNKYVIGLSKLARIAETFARRLQVQERLTRQVALAINEAIRPRGVAVVMEAEHLCMASRGVQKPGASTVTSVMLGCFRTQHKTREEFLTLIRHK</sequence>
<evidence type="ECO:0000256" key="9">
    <source>
        <dbReference type="ARBA" id="ARBA00030854"/>
    </source>
</evidence>
<feature type="region of interest" description="Disordered" evidence="11">
    <location>
        <begin position="185"/>
        <end position="263"/>
    </location>
</feature>
<dbReference type="InterPro" id="IPR001474">
    <property type="entry name" value="GTP_CycHdrlase_I"/>
</dbReference>
<keyword evidence="14" id="KW-1185">Reference proteome</keyword>
<dbReference type="PANTHER" id="PTHR11109">
    <property type="entry name" value="GTP CYCLOHYDROLASE I"/>
    <property type="match status" value="1"/>
</dbReference>
<dbReference type="PROSITE" id="PS00859">
    <property type="entry name" value="GTP_CYCLOHYDROL_1_1"/>
    <property type="match status" value="1"/>
</dbReference>
<evidence type="ECO:0000256" key="11">
    <source>
        <dbReference type="SAM" id="MobiDB-lite"/>
    </source>
</evidence>
<dbReference type="GO" id="GO:0006729">
    <property type="term" value="P:tetrahydrobiopterin biosynthetic process"/>
    <property type="evidence" value="ECO:0007669"/>
    <property type="project" value="TreeGrafter"/>
</dbReference>
<dbReference type="UniPathway" id="UPA00848">
    <property type="reaction ID" value="UER00151"/>
</dbReference>
<dbReference type="Gene3D" id="1.10.286.10">
    <property type="match status" value="1"/>
</dbReference>
<dbReference type="FunFam" id="1.10.286.10:FF:000003">
    <property type="entry name" value="GTP cyclohydrolase 1"/>
    <property type="match status" value="1"/>
</dbReference>
<dbReference type="NCBIfam" id="NF006825">
    <property type="entry name" value="PRK09347.1-2"/>
    <property type="match status" value="1"/>
</dbReference>
<evidence type="ECO:0000256" key="8">
    <source>
        <dbReference type="ARBA" id="ARBA00023134"/>
    </source>
</evidence>
<dbReference type="FunFam" id="3.30.1130.10:FF:000012">
    <property type="entry name" value="GTP cyclohydrolase 1"/>
    <property type="match status" value="1"/>
</dbReference>
<dbReference type="SUPFAM" id="SSF55620">
    <property type="entry name" value="Tetrahydrobiopterin biosynthesis enzymes-like"/>
    <property type="match status" value="1"/>
</dbReference>
<evidence type="ECO:0000313" key="13">
    <source>
        <dbReference type="EMBL" id="KAG7531594.1"/>
    </source>
</evidence>
<gene>
    <name evidence="13" type="ORF">FFLO_04253</name>
</gene>
<comment type="function">
    <text evidence="10">GTP cyclohydrolase 1 is the first enzyme in the biosynthetic pathway leading to folic acid.</text>
</comment>
<dbReference type="GO" id="GO:0005525">
    <property type="term" value="F:GTP binding"/>
    <property type="evidence" value="ECO:0007669"/>
    <property type="project" value="UniProtKB-KW"/>
</dbReference>
<comment type="similarity">
    <text evidence="2">Belongs to the GTP cyclohydrolase I family.</text>
</comment>
<feature type="compositionally biased region" description="Low complexity" evidence="11">
    <location>
        <begin position="40"/>
        <end position="58"/>
    </location>
</feature>
<protein>
    <recommendedName>
        <fullName evidence="4">GTP cyclohydrolase 1</fullName>
        <ecNumber evidence="3">3.5.4.16</ecNumber>
    </recommendedName>
    <alternativeName>
        <fullName evidence="9">GTP cyclohydrolase I</fullName>
    </alternativeName>
</protein>
<evidence type="ECO:0000256" key="3">
    <source>
        <dbReference type="ARBA" id="ARBA00012715"/>
    </source>
</evidence>
<dbReference type="PANTHER" id="PTHR11109:SF7">
    <property type="entry name" value="GTP CYCLOHYDROLASE 1"/>
    <property type="match status" value="1"/>
</dbReference>
<evidence type="ECO:0000313" key="14">
    <source>
        <dbReference type="Proteomes" id="UP000812966"/>
    </source>
</evidence>
<dbReference type="EC" id="3.5.4.16" evidence="3"/>
<evidence type="ECO:0000256" key="4">
    <source>
        <dbReference type="ARBA" id="ARBA00017272"/>
    </source>
</evidence>
<dbReference type="NCBIfam" id="NF006826">
    <property type="entry name" value="PRK09347.1-3"/>
    <property type="match status" value="1"/>
</dbReference>
<evidence type="ECO:0000256" key="10">
    <source>
        <dbReference type="ARBA" id="ARBA00055676"/>
    </source>
</evidence>
<evidence type="ECO:0000256" key="5">
    <source>
        <dbReference type="ARBA" id="ARBA00022741"/>
    </source>
</evidence>
<accession>A0A8K0JKQ8</accession>